<evidence type="ECO:0000313" key="6">
    <source>
        <dbReference type="Proteomes" id="UP000609172"/>
    </source>
</evidence>
<dbReference type="InterPro" id="IPR018060">
    <property type="entry name" value="HTH_AraC"/>
</dbReference>
<dbReference type="Proteomes" id="UP000609172">
    <property type="component" value="Unassembled WGS sequence"/>
</dbReference>
<keyword evidence="2" id="KW-0238">DNA-binding</keyword>
<dbReference type="GO" id="GO:0003700">
    <property type="term" value="F:DNA-binding transcription factor activity"/>
    <property type="evidence" value="ECO:0007669"/>
    <property type="project" value="InterPro"/>
</dbReference>
<comment type="caution">
    <text evidence="5">The sequence shown here is derived from an EMBL/GenBank/DDBJ whole genome shotgun (WGS) entry which is preliminary data.</text>
</comment>
<dbReference type="SMART" id="SM00342">
    <property type="entry name" value="HTH_ARAC"/>
    <property type="match status" value="1"/>
</dbReference>
<evidence type="ECO:0000256" key="1">
    <source>
        <dbReference type="ARBA" id="ARBA00023015"/>
    </source>
</evidence>
<gene>
    <name evidence="5" type="ORF">I5M07_13320</name>
</gene>
<proteinExistence type="predicted"/>
<dbReference type="EMBL" id="JAEHFV010000006">
    <property type="protein sequence ID" value="MBK0370810.1"/>
    <property type="molecule type" value="Genomic_DNA"/>
</dbReference>
<dbReference type="PANTHER" id="PTHR47893:SF1">
    <property type="entry name" value="REGULATORY PROTEIN PCHR"/>
    <property type="match status" value="1"/>
</dbReference>
<evidence type="ECO:0000256" key="2">
    <source>
        <dbReference type="ARBA" id="ARBA00023125"/>
    </source>
</evidence>
<dbReference type="Pfam" id="PF12833">
    <property type="entry name" value="HTH_18"/>
    <property type="match status" value="1"/>
</dbReference>
<dbReference type="PANTHER" id="PTHR47893">
    <property type="entry name" value="REGULATORY PROTEIN PCHR"/>
    <property type="match status" value="1"/>
</dbReference>
<evidence type="ECO:0000313" key="5">
    <source>
        <dbReference type="EMBL" id="MBK0370810.1"/>
    </source>
</evidence>
<dbReference type="SUPFAM" id="SSF46689">
    <property type="entry name" value="Homeodomain-like"/>
    <property type="match status" value="2"/>
</dbReference>
<evidence type="ECO:0000256" key="3">
    <source>
        <dbReference type="ARBA" id="ARBA00023163"/>
    </source>
</evidence>
<dbReference type="InterPro" id="IPR009057">
    <property type="entry name" value="Homeodomain-like_sf"/>
</dbReference>
<reference evidence="5" key="1">
    <citation type="submission" date="2020-12" db="EMBL/GenBank/DDBJ databases">
        <title>Bacterial novel species Flavobacterium sp. SE-1-e isolated from soil.</title>
        <authorList>
            <person name="Jung H.-Y."/>
        </authorList>
    </citation>
    <scope>NUCLEOTIDE SEQUENCE</scope>
    <source>
        <strain evidence="5">SE-1-e</strain>
    </source>
</reference>
<dbReference type="Gene3D" id="1.10.10.60">
    <property type="entry name" value="Homeodomain-like"/>
    <property type="match status" value="2"/>
</dbReference>
<dbReference type="PROSITE" id="PS01124">
    <property type="entry name" value="HTH_ARAC_FAMILY_2"/>
    <property type="match status" value="1"/>
</dbReference>
<dbReference type="AlphaFoldDB" id="A0A934PP76"/>
<keyword evidence="3" id="KW-0804">Transcription</keyword>
<feature type="domain" description="HTH araC/xylS-type" evidence="4">
    <location>
        <begin position="220"/>
        <end position="318"/>
    </location>
</feature>
<keyword evidence="1" id="KW-0805">Transcription regulation</keyword>
<dbReference type="RefSeq" id="WP_200106941.1">
    <property type="nucleotide sequence ID" value="NZ_JAEHFV010000006.1"/>
</dbReference>
<dbReference type="InterPro" id="IPR020449">
    <property type="entry name" value="Tscrpt_reg_AraC-type_HTH"/>
</dbReference>
<sequence>MRIKTTIKETNFTFCNQLNGSKKKKANSLQEAKVVFDDPEYGIITENRLDAGSFLISFLEFDLVRPVHFELQSNDKLMQMNFFLKGLDLHSLSHHIRKINKGTEVFEVPASSETIKSVSIFFPSEAFEALLNYMFWDNKMEFTEIQHTKIPQDFIKNTLALTPEMQTVLREMASCEKTGQYKRLYLENKITELLLLQLEQYELNESVQTQFSKSDIEKMNEARKLVIQNLASPCSLIDLAKKVGTNEFKLKKQFKALFGNTVFGYLNEIKMNKANQMLQKGDYNVSEVADKLGYKTPSHFVTAFKRYFGYSPGTVLRVSITIILNMFDFLVGLLSEELTLITAF</sequence>
<keyword evidence="6" id="KW-1185">Reference proteome</keyword>
<protein>
    <submittedName>
        <fullName evidence="5">Helix-turn-helix transcriptional regulator</fullName>
    </submittedName>
</protein>
<organism evidence="5 6">
    <name type="scientific">Flavobacterium agrisoli</name>
    <dbReference type="NCBI Taxonomy" id="2793066"/>
    <lineage>
        <taxon>Bacteria</taxon>
        <taxon>Pseudomonadati</taxon>
        <taxon>Bacteroidota</taxon>
        <taxon>Flavobacteriia</taxon>
        <taxon>Flavobacteriales</taxon>
        <taxon>Flavobacteriaceae</taxon>
        <taxon>Flavobacterium</taxon>
    </lineage>
</organism>
<dbReference type="InterPro" id="IPR053142">
    <property type="entry name" value="PchR_regulatory_protein"/>
</dbReference>
<evidence type="ECO:0000259" key="4">
    <source>
        <dbReference type="PROSITE" id="PS01124"/>
    </source>
</evidence>
<dbReference type="PRINTS" id="PR00032">
    <property type="entry name" value="HTHARAC"/>
</dbReference>
<accession>A0A934PP76</accession>
<name>A0A934PP76_9FLAO</name>
<dbReference type="GO" id="GO:0043565">
    <property type="term" value="F:sequence-specific DNA binding"/>
    <property type="evidence" value="ECO:0007669"/>
    <property type="project" value="InterPro"/>
</dbReference>